<feature type="transmembrane region" description="Helical" evidence="3">
    <location>
        <begin position="191"/>
        <end position="210"/>
    </location>
</feature>
<gene>
    <name evidence="5" type="ORF">C7450_10191</name>
</gene>
<evidence type="ECO:0000313" key="6">
    <source>
        <dbReference type="Proteomes" id="UP000248021"/>
    </source>
</evidence>
<keyword evidence="3" id="KW-1133">Transmembrane helix</keyword>
<evidence type="ECO:0000256" key="2">
    <source>
        <dbReference type="SAM" id="Coils"/>
    </source>
</evidence>
<feature type="domain" description="Multidrug resistance protein MdtA-like C-terminal permuted SH3" evidence="4">
    <location>
        <begin position="485"/>
        <end position="543"/>
    </location>
</feature>
<accession>A0A2V3UGS6</accession>
<keyword evidence="1" id="KW-0813">Transport</keyword>
<evidence type="ECO:0000256" key="1">
    <source>
        <dbReference type="ARBA" id="ARBA00022448"/>
    </source>
</evidence>
<sequence>MACHLVRRGSLGPCGLLVGLGLAGLVLATGAWAHEGHDHGAPATPQVTTLAPRAEAASADFELVAVLRDGTLTLHLDRFADNAPVDGATIEMDTPEGSQAAKPVAPGTYVVPAPFAARPGAHDLAFTITAGDTVDVLAGTLTVPAAAASSDTQTPAPAALAQFGGLPVGALAGLLIGFLAGALVMSRRRAAALLVLGTLGVALAGAPQGARAADTPKPPVRDAAQRLPDGSVILPKPSQRILGVRTIVTASASHVGVVELPGRVVPDANASGLVQTAVGGRLAPPQGGFKPLGTKVAAGEILAFVHPPIGASDLKDLEQQGYELDQQIAIVKRRYERLSAIQNAVTRREVEETEIELKGLQTRRANLERVQREPEALRAPVAGVIATSDAMAGQMADPNTVVFRIIDPDRLWVEALGFSPDVGRSGASGRLPDGRSVTLTFLGAGMSDRSQALPLQFSVTAGAEQLRAGQFLTVLAEAGAPRTGIAIPRTAVVRGANGQTIVYEHVTAERFMAREVKTEPLDAGRVLVVAGLPPGRRVVTEGAELIEQIR</sequence>
<proteinExistence type="predicted"/>
<evidence type="ECO:0000259" key="4">
    <source>
        <dbReference type="Pfam" id="PF25967"/>
    </source>
</evidence>
<dbReference type="GO" id="GO:0046914">
    <property type="term" value="F:transition metal ion binding"/>
    <property type="evidence" value="ECO:0007669"/>
    <property type="project" value="TreeGrafter"/>
</dbReference>
<dbReference type="EMBL" id="QJJK01000001">
    <property type="protein sequence ID" value="PXW64336.1"/>
    <property type="molecule type" value="Genomic_DNA"/>
</dbReference>
<keyword evidence="3" id="KW-0812">Transmembrane</keyword>
<keyword evidence="2" id="KW-0175">Coiled coil</keyword>
<dbReference type="PANTHER" id="PTHR30097:SF15">
    <property type="entry name" value="CATION EFFLUX SYSTEM PROTEIN CUSB"/>
    <property type="match status" value="1"/>
</dbReference>
<dbReference type="GO" id="GO:0030288">
    <property type="term" value="C:outer membrane-bounded periplasmic space"/>
    <property type="evidence" value="ECO:0007669"/>
    <property type="project" value="TreeGrafter"/>
</dbReference>
<keyword evidence="3" id="KW-0472">Membrane</keyword>
<evidence type="ECO:0000313" key="5">
    <source>
        <dbReference type="EMBL" id="PXW64336.1"/>
    </source>
</evidence>
<organism evidence="5 6">
    <name type="scientific">Chelatococcus asaccharovorans</name>
    <dbReference type="NCBI Taxonomy" id="28210"/>
    <lineage>
        <taxon>Bacteria</taxon>
        <taxon>Pseudomonadati</taxon>
        <taxon>Pseudomonadota</taxon>
        <taxon>Alphaproteobacteria</taxon>
        <taxon>Hyphomicrobiales</taxon>
        <taxon>Chelatococcaceae</taxon>
        <taxon>Chelatococcus</taxon>
    </lineage>
</organism>
<dbReference type="InterPro" id="IPR058627">
    <property type="entry name" value="MdtA-like_C"/>
</dbReference>
<dbReference type="Gene3D" id="2.40.420.20">
    <property type="match status" value="1"/>
</dbReference>
<name>A0A2V3UGS6_9HYPH</name>
<evidence type="ECO:0000256" key="3">
    <source>
        <dbReference type="SAM" id="Phobius"/>
    </source>
</evidence>
<dbReference type="RefSeq" id="WP_110372435.1">
    <property type="nucleotide sequence ID" value="NZ_JAHBRY010000001.1"/>
</dbReference>
<dbReference type="GO" id="GO:0015679">
    <property type="term" value="P:plasma membrane copper ion transport"/>
    <property type="evidence" value="ECO:0007669"/>
    <property type="project" value="TreeGrafter"/>
</dbReference>
<protein>
    <submittedName>
        <fullName evidence="5">Multidrug efflux pump subunit AcrA (Membrane-fusion protein)</fullName>
    </submittedName>
</protein>
<dbReference type="OrthoDB" id="7297681at2"/>
<reference evidence="5 6" key="1">
    <citation type="submission" date="2018-05" db="EMBL/GenBank/DDBJ databases">
        <title>Genomic Encyclopedia of Type Strains, Phase IV (KMG-IV): sequencing the most valuable type-strain genomes for metagenomic binning, comparative biology and taxonomic classification.</title>
        <authorList>
            <person name="Goeker M."/>
        </authorList>
    </citation>
    <scope>NUCLEOTIDE SEQUENCE [LARGE SCALE GENOMIC DNA]</scope>
    <source>
        <strain evidence="5 6">DSM 6462</strain>
    </source>
</reference>
<dbReference type="Pfam" id="PF25967">
    <property type="entry name" value="RND-MFP_C"/>
    <property type="match status" value="1"/>
</dbReference>
<dbReference type="AlphaFoldDB" id="A0A2V3UGS6"/>
<comment type="caution">
    <text evidence="5">The sequence shown here is derived from an EMBL/GenBank/DDBJ whole genome shotgun (WGS) entry which is preliminary data.</text>
</comment>
<feature type="transmembrane region" description="Helical" evidence="3">
    <location>
        <begin position="163"/>
        <end position="184"/>
    </location>
</feature>
<dbReference type="GO" id="GO:0060003">
    <property type="term" value="P:copper ion export"/>
    <property type="evidence" value="ECO:0007669"/>
    <property type="project" value="TreeGrafter"/>
</dbReference>
<dbReference type="PANTHER" id="PTHR30097">
    <property type="entry name" value="CATION EFFLUX SYSTEM PROTEIN CUSB"/>
    <property type="match status" value="1"/>
</dbReference>
<keyword evidence="6" id="KW-1185">Reference proteome</keyword>
<dbReference type="Proteomes" id="UP000248021">
    <property type="component" value="Unassembled WGS sequence"/>
</dbReference>
<feature type="coiled-coil region" evidence="2">
    <location>
        <begin position="343"/>
        <end position="370"/>
    </location>
</feature>
<dbReference type="InterPro" id="IPR051909">
    <property type="entry name" value="MFP_Cation_Efflux"/>
</dbReference>